<evidence type="ECO:0000256" key="3">
    <source>
        <dbReference type="ARBA" id="ARBA00022490"/>
    </source>
</evidence>
<keyword evidence="3" id="KW-0963">Cytoplasm</keyword>
<protein>
    <submittedName>
        <fullName evidence="7">Alcohol dehydrogenase zinc-binding domain protein</fullName>
    </submittedName>
</protein>
<dbReference type="PANTHER" id="PTHR44154:SF1">
    <property type="entry name" value="QUINONE OXIDOREDUCTASE"/>
    <property type="match status" value="1"/>
</dbReference>
<dbReference type="GO" id="GO:0008270">
    <property type="term" value="F:zinc ion binding"/>
    <property type="evidence" value="ECO:0007669"/>
    <property type="project" value="InterPro"/>
</dbReference>
<keyword evidence="4" id="KW-0521">NADP</keyword>
<evidence type="ECO:0000259" key="6">
    <source>
        <dbReference type="SMART" id="SM00829"/>
    </source>
</evidence>
<dbReference type="Gene3D" id="3.90.180.10">
    <property type="entry name" value="Medium-chain alcohol dehydrogenases, catalytic domain"/>
    <property type="match status" value="1"/>
</dbReference>
<accession>E1R249</accession>
<dbReference type="AlphaFoldDB" id="E1R249"/>
<dbReference type="eggNOG" id="COG0604">
    <property type="taxonomic scope" value="Bacteria"/>
</dbReference>
<proteinExistence type="predicted"/>
<feature type="domain" description="Enoyl reductase (ER)" evidence="6">
    <location>
        <begin position="10"/>
        <end position="300"/>
    </location>
</feature>
<dbReference type="RefSeq" id="WP_013255393.1">
    <property type="nucleotide sequence ID" value="NC_014364.1"/>
</dbReference>
<gene>
    <name evidence="7" type="ordered locus">Spirs_2831</name>
</gene>
<dbReference type="PROSITE" id="PS01162">
    <property type="entry name" value="QOR_ZETA_CRYSTAL"/>
    <property type="match status" value="1"/>
</dbReference>
<dbReference type="GO" id="GO:0016491">
    <property type="term" value="F:oxidoreductase activity"/>
    <property type="evidence" value="ECO:0007669"/>
    <property type="project" value="InterPro"/>
</dbReference>
<dbReference type="InterPro" id="IPR051603">
    <property type="entry name" value="Zinc-ADH_QOR/CCCR"/>
</dbReference>
<keyword evidence="8" id="KW-1185">Reference proteome</keyword>
<dbReference type="Proteomes" id="UP000002318">
    <property type="component" value="Chromosome"/>
</dbReference>
<dbReference type="GO" id="GO:0003723">
    <property type="term" value="F:RNA binding"/>
    <property type="evidence" value="ECO:0007669"/>
    <property type="project" value="UniProtKB-KW"/>
</dbReference>
<dbReference type="SUPFAM" id="SSF50129">
    <property type="entry name" value="GroES-like"/>
    <property type="match status" value="1"/>
</dbReference>
<evidence type="ECO:0000313" key="8">
    <source>
        <dbReference type="Proteomes" id="UP000002318"/>
    </source>
</evidence>
<dbReference type="SMART" id="SM00829">
    <property type="entry name" value="PKS_ER"/>
    <property type="match status" value="1"/>
</dbReference>
<dbReference type="CDD" id="cd05289">
    <property type="entry name" value="MDR_like_2"/>
    <property type="match status" value="1"/>
</dbReference>
<dbReference type="InterPro" id="IPR013154">
    <property type="entry name" value="ADH-like_N"/>
</dbReference>
<dbReference type="InterPro" id="IPR011032">
    <property type="entry name" value="GroES-like_sf"/>
</dbReference>
<evidence type="ECO:0000256" key="4">
    <source>
        <dbReference type="ARBA" id="ARBA00022857"/>
    </source>
</evidence>
<dbReference type="Gene3D" id="3.40.50.720">
    <property type="entry name" value="NAD(P)-binding Rossmann-like Domain"/>
    <property type="match status" value="1"/>
</dbReference>
<dbReference type="InterPro" id="IPR020843">
    <property type="entry name" value="ER"/>
</dbReference>
<dbReference type="InterPro" id="IPR036291">
    <property type="entry name" value="NAD(P)-bd_dom_sf"/>
</dbReference>
<name>E1R249_SEDSS</name>
<dbReference type="InterPro" id="IPR002364">
    <property type="entry name" value="Quin_OxRdtase/zeta-crystal_CS"/>
</dbReference>
<comment type="subcellular location">
    <subcellularLocation>
        <location evidence="1">Cytoplasm</location>
    </subcellularLocation>
</comment>
<comment type="subunit">
    <text evidence="2">Homotetramer.</text>
</comment>
<dbReference type="SUPFAM" id="SSF51735">
    <property type="entry name" value="NAD(P)-binding Rossmann-fold domains"/>
    <property type="match status" value="1"/>
</dbReference>
<evidence type="ECO:0000256" key="5">
    <source>
        <dbReference type="ARBA" id="ARBA00022884"/>
    </source>
</evidence>
<sequence length="303" mass="31818">MKAVRFSEFGGPEVLQLVEADEPHAGAGQVRIAVHAAGINPADWKIRAGYLKEHMPIPFPSGTGFEASGVVDEIGEGVTGISVGDAVFGFGINTVAQYAVLTSWSRKPKELSFEEAAGYPTAVETATRVLGSVNLKSGDTILVDGAAGGVGTAMIQLARHRGFHVIGTSSEPKHEYLRSFGALPTTYGSGLADRVKKLAPNGVNAAFDFAGAGSIPELVDIVGDPSRVVTIADMAAVQKYGVLGAFTGNQKNPELVFQEAATLHSAGAFRMPIDEVFPFERIADAHRKSESGRVKGKLVVKIS</sequence>
<dbReference type="OrthoDB" id="9792162at2"/>
<organism evidence="7 8">
    <name type="scientific">Sediminispirochaeta smaragdinae (strain DSM 11293 / JCM 15392 / SEBR 4228)</name>
    <name type="common">Spirochaeta smaragdinae</name>
    <dbReference type="NCBI Taxonomy" id="573413"/>
    <lineage>
        <taxon>Bacteria</taxon>
        <taxon>Pseudomonadati</taxon>
        <taxon>Spirochaetota</taxon>
        <taxon>Spirochaetia</taxon>
        <taxon>Spirochaetales</taxon>
        <taxon>Spirochaetaceae</taxon>
        <taxon>Sediminispirochaeta</taxon>
    </lineage>
</organism>
<dbReference type="PANTHER" id="PTHR44154">
    <property type="entry name" value="QUINONE OXIDOREDUCTASE"/>
    <property type="match status" value="1"/>
</dbReference>
<evidence type="ECO:0000256" key="2">
    <source>
        <dbReference type="ARBA" id="ARBA00011881"/>
    </source>
</evidence>
<dbReference type="HOGENOM" id="CLU_026673_3_3_12"/>
<evidence type="ECO:0000313" key="7">
    <source>
        <dbReference type="EMBL" id="ADK81934.1"/>
    </source>
</evidence>
<evidence type="ECO:0000256" key="1">
    <source>
        <dbReference type="ARBA" id="ARBA00004496"/>
    </source>
</evidence>
<dbReference type="EMBL" id="CP002116">
    <property type="protein sequence ID" value="ADK81934.1"/>
    <property type="molecule type" value="Genomic_DNA"/>
</dbReference>
<dbReference type="STRING" id="573413.Spirs_2831"/>
<dbReference type="KEGG" id="ssm:Spirs_2831"/>
<keyword evidence="5" id="KW-0694">RNA-binding</keyword>
<reference evidence="7 8" key="1">
    <citation type="journal article" date="2010" name="Stand. Genomic Sci.">
        <title>Complete genome sequence of Spirochaeta smaragdinae type strain (SEBR 4228).</title>
        <authorList>
            <person name="Mavromatis K."/>
            <person name="Yasawong M."/>
            <person name="Chertkov O."/>
            <person name="Lapidus A."/>
            <person name="Lucas S."/>
            <person name="Nolan M."/>
            <person name="Del Rio T.G."/>
            <person name="Tice H."/>
            <person name="Cheng J.F."/>
            <person name="Pitluck S."/>
            <person name="Liolios K."/>
            <person name="Ivanova N."/>
            <person name="Tapia R."/>
            <person name="Han C."/>
            <person name="Bruce D."/>
            <person name="Goodwin L."/>
            <person name="Pati A."/>
            <person name="Chen A."/>
            <person name="Palaniappan K."/>
            <person name="Land M."/>
            <person name="Hauser L."/>
            <person name="Chang Y.J."/>
            <person name="Jeffries C.D."/>
            <person name="Detter J.C."/>
            <person name="Rohde M."/>
            <person name="Brambilla E."/>
            <person name="Spring S."/>
            <person name="Goker M."/>
            <person name="Sikorski J."/>
            <person name="Woyke T."/>
            <person name="Bristow J."/>
            <person name="Eisen J.A."/>
            <person name="Markowitz V."/>
            <person name="Hugenholtz P."/>
            <person name="Klenk H.P."/>
            <person name="Kyrpides N.C."/>
        </authorList>
    </citation>
    <scope>NUCLEOTIDE SEQUENCE [LARGE SCALE GENOMIC DNA]</scope>
    <source>
        <strain evidence="8">DSM 11293 / JCM 15392 / SEBR 4228</strain>
    </source>
</reference>
<dbReference type="Pfam" id="PF08240">
    <property type="entry name" value="ADH_N"/>
    <property type="match status" value="1"/>
</dbReference>
<dbReference type="Pfam" id="PF13602">
    <property type="entry name" value="ADH_zinc_N_2"/>
    <property type="match status" value="1"/>
</dbReference>
<dbReference type="GO" id="GO:0005737">
    <property type="term" value="C:cytoplasm"/>
    <property type="evidence" value="ECO:0007669"/>
    <property type="project" value="UniProtKB-SubCell"/>
</dbReference>